<feature type="signal peptide" evidence="2">
    <location>
        <begin position="1"/>
        <end position="20"/>
    </location>
</feature>
<feature type="region of interest" description="Disordered" evidence="1">
    <location>
        <begin position="59"/>
        <end position="88"/>
    </location>
</feature>
<evidence type="ECO:0000313" key="3">
    <source>
        <dbReference type="EMBL" id="MEQ2545003.1"/>
    </source>
</evidence>
<keyword evidence="2" id="KW-0732">Signal</keyword>
<dbReference type="PROSITE" id="PS51257">
    <property type="entry name" value="PROKAR_LIPOPROTEIN"/>
    <property type="match status" value="1"/>
</dbReference>
<accession>A0ABV1GYF1</accession>
<reference evidence="3 4" key="1">
    <citation type="submission" date="2024-03" db="EMBL/GenBank/DDBJ databases">
        <title>Human intestinal bacterial collection.</title>
        <authorList>
            <person name="Pauvert C."/>
            <person name="Hitch T.C.A."/>
            <person name="Clavel T."/>
        </authorList>
    </citation>
    <scope>NUCLEOTIDE SEQUENCE [LARGE SCALE GENOMIC DNA]</scope>
    <source>
        <strain evidence="3 4">CLA-KB-H122</strain>
    </source>
</reference>
<dbReference type="RefSeq" id="WP_019150567.1">
    <property type="nucleotide sequence ID" value="NZ_JBBMFL010000008.1"/>
</dbReference>
<proteinExistence type="predicted"/>
<evidence type="ECO:0000256" key="2">
    <source>
        <dbReference type="SAM" id="SignalP"/>
    </source>
</evidence>
<dbReference type="GeneID" id="78180926"/>
<organism evidence="3 4">
    <name type="scientific">Alistipes intestinihominis</name>
    <dbReference type="NCBI Taxonomy" id="3133172"/>
    <lineage>
        <taxon>Bacteria</taxon>
        <taxon>Pseudomonadati</taxon>
        <taxon>Bacteroidota</taxon>
        <taxon>Bacteroidia</taxon>
        <taxon>Bacteroidales</taxon>
        <taxon>Rikenellaceae</taxon>
        <taxon>Alistipes</taxon>
    </lineage>
</organism>
<dbReference type="EMBL" id="JBBMFL010000008">
    <property type="protein sequence ID" value="MEQ2545003.1"/>
    <property type="molecule type" value="Genomic_DNA"/>
</dbReference>
<comment type="caution">
    <text evidence="3">The sequence shown here is derived from an EMBL/GenBank/DDBJ whole genome shotgun (WGS) entry which is preliminary data.</text>
</comment>
<sequence>MNRKLKLALAALLGFSAACSSVKNAPKDKDETSDVKVEPGPSNPRIVVMYGVRVPDSIRIKRMERQHPDSLPPVAEQPREEAPTPSGK</sequence>
<feature type="chain" id="PRO_5047182671" description="Lipoprotein" evidence="2">
    <location>
        <begin position="21"/>
        <end position="88"/>
    </location>
</feature>
<evidence type="ECO:0000256" key="1">
    <source>
        <dbReference type="SAM" id="MobiDB-lite"/>
    </source>
</evidence>
<dbReference type="Proteomes" id="UP001460202">
    <property type="component" value="Unassembled WGS sequence"/>
</dbReference>
<keyword evidence="4" id="KW-1185">Reference proteome</keyword>
<evidence type="ECO:0000313" key="4">
    <source>
        <dbReference type="Proteomes" id="UP001460202"/>
    </source>
</evidence>
<gene>
    <name evidence="3" type="ORF">WMO46_08590</name>
</gene>
<feature type="region of interest" description="Disordered" evidence="1">
    <location>
        <begin position="21"/>
        <end position="44"/>
    </location>
</feature>
<protein>
    <recommendedName>
        <fullName evidence="5">Lipoprotein</fullName>
    </recommendedName>
</protein>
<evidence type="ECO:0008006" key="5">
    <source>
        <dbReference type="Google" id="ProtNLM"/>
    </source>
</evidence>
<feature type="compositionally biased region" description="Basic and acidic residues" evidence="1">
    <location>
        <begin position="25"/>
        <end position="37"/>
    </location>
</feature>
<name>A0ABV1GYF1_9BACT</name>
<feature type="compositionally biased region" description="Basic and acidic residues" evidence="1">
    <location>
        <begin position="59"/>
        <end position="68"/>
    </location>
</feature>